<dbReference type="Proteomes" id="UP000438429">
    <property type="component" value="Unassembled WGS sequence"/>
</dbReference>
<proteinExistence type="predicted"/>
<dbReference type="AlphaFoldDB" id="A0A6A4SNF2"/>
<evidence type="ECO:0000313" key="2">
    <source>
        <dbReference type="EMBL" id="KAF0031842.1"/>
    </source>
</evidence>
<dbReference type="EMBL" id="VEVO01000014">
    <property type="protein sequence ID" value="KAF0031842.1"/>
    <property type="molecule type" value="Genomic_DNA"/>
</dbReference>
<gene>
    <name evidence="2" type="ORF">F2P81_016397</name>
</gene>
<sequence length="110" mass="11965">MTDVDASPGTSQSEAGVGSVALCLAEEASGIEAAPDPPRARVSLSNTNPPRRHLLFTAAPSSCRRTVNHHQINTSRNTDDWMFKCVASRKSEAEVFLPGDTIRCRRDRVD</sequence>
<comment type="caution">
    <text evidence="2">The sequence shown here is derived from an EMBL/GenBank/DDBJ whole genome shotgun (WGS) entry which is preliminary data.</text>
</comment>
<name>A0A6A4SNF2_SCOMX</name>
<organism evidence="2 3">
    <name type="scientific">Scophthalmus maximus</name>
    <name type="common">Turbot</name>
    <name type="synonym">Psetta maxima</name>
    <dbReference type="NCBI Taxonomy" id="52904"/>
    <lineage>
        <taxon>Eukaryota</taxon>
        <taxon>Metazoa</taxon>
        <taxon>Chordata</taxon>
        <taxon>Craniata</taxon>
        <taxon>Vertebrata</taxon>
        <taxon>Euteleostomi</taxon>
        <taxon>Actinopterygii</taxon>
        <taxon>Neopterygii</taxon>
        <taxon>Teleostei</taxon>
        <taxon>Neoteleostei</taxon>
        <taxon>Acanthomorphata</taxon>
        <taxon>Carangaria</taxon>
        <taxon>Pleuronectiformes</taxon>
        <taxon>Pleuronectoidei</taxon>
        <taxon>Scophthalmidae</taxon>
        <taxon>Scophthalmus</taxon>
    </lineage>
</organism>
<evidence type="ECO:0000313" key="3">
    <source>
        <dbReference type="Proteomes" id="UP000438429"/>
    </source>
</evidence>
<accession>A0A6A4SNF2</accession>
<evidence type="ECO:0000256" key="1">
    <source>
        <dbReference type="SAM" id="MobiDB-lite"/>
    </source>
</evidence>
<reference evidence="2 3" key="1">
    <citation type="submission" date="2019-06" db="EMBL/GenBank/DDBJ databases">
        <title>Draft genomes of female and male turbot (Scophthalmus maximus).</title>
        <authorList>
            <person name="Xu H."/>
            <person name="Xu X.-W."/>
            <person name="Shao C."/>
            <person name="Chen S."/>
        </authorList>
    </citation>
    <scope>NUCLEOTIDE SEQUENCE [LARGE SCALE GENOMIC DNA]</scope>
    <source>
        <strain evidence="2">Ysfricsl-2016a</strain>
        <tissue evidence="2">Blood</tissue>
    </source>
</reference>
<protein>
    <submittedName>
        <fullName evidence="2">Uncharacterized protein</fullName>
    </submittedName>
</protein>
<feature type="region of interest" description="Disordered" evidence="1">
    <location>
        <begin position="30"/>
        <end position="51"/>
    </location>
</feature>